<dbReference type="InterPro" id="IPR008966">
    <property type="entry name" value="Adhesion_dom_sf"/>
</dbReference>
<gene>
    <name evidence="3" type="ORF">B9P89_23040</name>
    <name evidence="2" type="ORF">P7U51_004618</name>
</gene>
<dbReference type="PANTHER" id="PTHR33420:SF12">
    <property type="entry name" value="FIMBRIN-LIKE PROTEIN FIMI-RELATED"/>
    <property type="match status" value="1"/>
</dbReference>
<feature type="signal peptide" evidence="1">
    <location>
        <begin position="1"/>
        <end position="23"/>
    </location>
</feature>
<reference evidence="3 4" key="1">
    <citation type="submission" date="2017-04" db="EMBL/GenBank/DDBJ databases">
        <title>Emergence of KPC-2-producing Citrobacter isolates from sediments of a Chinese river.</title>
        <authorList>
            <person name="Zheng B."/>
        </authorList>
    </citation>
    <scope>NUCLEOTIDE SEQUENCE [LARGE SCALE GENOMIC DNA]</scope>
    <source>
        <strain evidence="3 4">C191</strain>
    </source>
</reference>
<accession>A0AA44NHL1</accession>
<keyword evidence="1" id="KW-0732">Signal</keyword>
<dbReference type="InterPro" id="IPR050263">
    <property type="entry name" value="Bact_Fimbrial_Adh_Pro"/>
</dbReference>
<sequence>MMRYLLPLCTALAVLLNISPALAGVNSLELTVSTTITPSTCLATLHDESGTANAVVDMGDVYIPQIVNKSKSRAFSLVFSDCVGLAKKQATVTLTAKTGCDGASGGGNGFRNALNGSDDAAGVAAEIWAGAPPEASGSKQLRCASPAQQLIDLVEASDTTTIVWPLSARIVLASGSTITDLHTGSFSTQGLFTISYE</sequence>
<dbReference type="GO" id="GO:0009289">
    <property type="term" value="C:pilus"/>
    <property type="evidence" value="ECO:0007669"/>
    <property type="project" value="InterPro"/>
</dbReference>
<evidence type="ECO:0000313" key="4">
    <source>
        <dbReference type="Proteomes" id="UP000215827"/>
    </source>
</evidence>
<protein>
    <submittedName>
        <fullName evidence="3">Fimbrial protein</fullName>
    </submittedName>
</protein>
<dbReference type="PANTHER" id="PTHR33420">
    <property type="entry name" value="FIMBRIAL SUBUNIT ELFA-RELATED"/>
    <property type="match status" value="1"/>
</dbReference>
<dbReference type="AlphaFoldDB" id="A0AA44NHL1"/>
<comment type="caution">
    <text evidence="3">The sequence shown here is derived from an EMBL/GenBank/DDBJ whole genome shotgun (WGS) entry which is preliminary data.</text>
</comment>
<dbReference type="InterPro" id="IPR036937">
    <property type="entry name" value="Adhesion_dom_fimbrial_sf"/>
</dbReference>
<name>A0AA44NHL1_CITFR</name>
<dbReference type="GO" id="GO:0043709">
    <property type="term" value="P:cell adhesion involved in single-species biofilm formation"/>
    <property type="evidence" value="ECO:0007669"/>
    <property type="project" value="TreeGrafter"/>
</dbReference>
<feature type="chain" id="PRO_5041454064" evidence="1">
    <location>
        <begin position="24"/>
        <end position="197"/>
    </location>
</feature>
<reference evidence="2" key="2">
    <citation type="submission" date="2024-02" db="EMBL/GenBank/DDBJ databases">
        <authorList>
            <consortium name="Clinical and Environmental Microbiology Branch: Whole genome sequencing antimicrobial resistance pathogens in the healthcare setting"/>
        </authorList>
    </citation>
    <scope>NUCLEOTIDE SEQUENCE</scope>
    <source>
        <strain evidence="2">Whole organism</strain>
    </source>
</reference>
<evidence type="ECO:0000313" key="3">
    <source>
        <dbReference type="EMBL" id="OYQ97937.1"/>
    </source>
</evidence>
<dbReference type="Proteomes" id="UP001169574">
    <property type="component" value="Unassembled WGS sequence"/>
</dbReference>
<dbReference type="SUPFAM" id="SSF49401">
    <property type="entry name" value="Bacterial adhesins"/>
    <property type="match status" value="1"/>
</dbReference>
<dbReference type="Gene3D" id="2.60.40.1090">
    <property type="entry name" value="Fimbrial-type adhesion domain"/>
    <property type="match status" value="1"/>
</dbReference>
<organism evidence="3 4">
    <name type="scientific">Citrobacter freundii</name>
    <dbReference type="NCBI Taxonomy" id="546"/>
    <lineage>
        <taxon>Bacteria</taxon>
        <taxon>Pseudomonadati</taxon>
        <taxon>Pseudomonadota</taxon>
        <taxon>Gammaproteobacteria</taxon>
        <taxon>Enterobacterales</taxon>
        <taxon>Enterobacteriaceae</taxon>
        <taxon>Citrobacter</taxon>
        <taxon>Citrobacter freundii complex</taxon>
    </lineage>
</organism>
<evidence type="ECO:0000313" key="2">
    <source>
        <dbReference type="EMBL" id="EMM7460031.1"/>
    </source>
</evidence>
<dbReference type="EMBL" id="NEFA01000038">
    <property type="protein sequence ID" value="OYQ97937.1"/>
    <property type="molecule type" value="Genomic_DNA"/>
</dbReference>
<dbReference type="EMBL" id="ABLGCN030000017">
    <property type="protein sequence ID" value="EMM7460031.1"/>
    <property type="molecule type" value="Genomic_DNA"/>
</dbReference>
<dbReference type="Proteomes" id="UP000215827">
    <property type="component" value="Unassembled WGS sequence"/>
</dbReference>
<evidence type="ECO:0000256" key="1">
    <source>
        <dbReference type="SAM" id="SignalP"/>
    </source>
</evidence>
<proteinExistence type="predicted"/>